<comment type="caution">
    <text evidence="1">The sequence shown here is derived from an EMBL/GenBank/DDBJ whole genome shotgun (WGS) entry which is preliminary data.</text>
</comment>
<protein>
    <submittedName>
        <fullName evidence="1">Uncharacterized protein</fullName>
    </submittedName>
</protein>
<accession>A0A233S7S5</accession>
<evidence type="ECO:0000313" key="2">
    <source>
        <dbReference type="Proteomes" id="UP000215483"/>
    </source>
</evidence>
<reference evidence="1 2" key="1">
    <citation type="submission" date="2016-07" db="EMBL/GenBank/DDBJ databases">
        <title>Draft genome of Streptomyces diastatochromogenes.</title>
        <authorList>
            <person name="Podduturi R."/>
            <person name="Lukassen M.B."/>
            <person name="Clausen N."/>
            <person name="Nielsen J.L."/>
            <person name="Jorgensen N.O."/>
        </authorList>
    </citation>
    <scope>NUCLEOTIDE SEQUENCE [LARGE SCALE GENOMIC DNA]</scope>
    <source>
        <strain evidence="1 2">DSM 40608</strain>
    </source>
</reference>
<organism evidence="1 2">
    <name type="scientific">Streptomyces diastatochromogenes</name>
    <dbReference type="NCBI Taxonomy" id="42236"/>
    <lineage>
        <taxon>Bacteria</taxon>
        <taxon>Bacillati</taxon>
        <taxon>Actinomycetota</taxon>
        <taxon>Actinomycetes</taxon>
        <taxon>Kitasatosporales</taxon>
        <taxon>Streptomycetaceae</taxon>
        <taxon>Streptomyces</taxon>
    </lineage>
</organism>
<evidence type="ECO:0000313" key="1">
    <source>
        <dbReference type="EMBL" id="OXY91717.1"/>
    </source>
</evidence>
<dbReference type="Proteomes" id="UP000215483">
    <property type="component" value="Unassembled WGS sequence"/>
</dbReference>
<gene>
    <name evidence="1" type="ORF">BEK98_28825</name>
</gene>
<sequence length="193" mass="20422">MLDALRHAAEAASDVLLFWYAGCGFTREGGLVFGVMDTDPRHPADTGVALDAVAEIMSTSQAGRPAVILDCDHAAIATTRFTGTAPAPSLMGAETSSFRPMADPFTETLVDGLTDGVQEGPEALDLVTLHNAIEAAYTRTRYYVENEYIGGPSHVLLRGGRELALGINPAFGLPNRSGALPPHPDVVDAQESW</sequence>
<name>A0A233S7S5_STRDA</name>
<proteinExistence type="predicted"/>
<dbReference type="EMBL" id="MCGQ01000027">
    <property type="protein sequence ID" value="OXY91717.1"/>
    <property type="molecule type" value="Genomic_DNA"/>
</dbReference>
<keyword evidence="2" id="KW-1185">Reference proteome</keyword>
<dbReference type="AlphaFoldDB" id="A0A233S7S5"/>